<sequence>MKQLSQKTTLIILGSVLVFLVIAVILLNPGRRLADERNNIRLENLTQIVEGVTKYASKNNGVLPKGIPVSDNCEDTKNEICRAGAEGCDKVALSVLVNDKYMEFMPTDPQSKDEKGTGYNIVQSDKGRITLCAPSAELGKKIVYIK</sequence>
<evidence type="ECO:0000313" key="1">
    <source>
        <dbReference type="EMBL" id="KKR06486.1"/>
    </source>
</evidence>
<dbReference type="AlphaFoldDB" id="A0A0G0N0W5"/>
<comment type="caution">
    <text evidence="1">The sequence shown here is derived from an EMBL/GenBank/DDBJ whole genome shotgun (WGS) entry which is preliminary data.</text>
</comment>
<proteinExistence type="predicted"/>
<dbReference type="STRING" id="1619100.UT34_C0001G0527"/>
<dbReference type="Proteomes" id="UP000034799">
    <property type="component" value="Unassembled WGS sequence"/>
</dbReference>
<dbReference type="EMBL" id="LBWK01000001">
    <property type="protein sequence ID" value="KKR06486.1"/>
    <property type="molecule type" value="Genomic_DNA"/>
</dbReference>
<name>A0A0G0N0W5_9BACT</name>
<accession>A0A0G0N0W5</accession>
<gene>
    <name evidence="1" type="ORF">UT34_C0001G0527</name>
</gene>
<organism evidence="1 2">
    <name type="scientific">candidate division WS6 bacterium GW2011_GWF2_39_15</name>
    <dbReference type="NCBI Taxonomy" id="1619100"/>
    <lineage>
        <taxon>Bacteria</taxon>
        <taxon>Candidatus Dojkabacteria</taxon>
    </lineage>
</organism>
<reference evidence="1 2" key="1">
    <citation type="journal article" date="2015" name="Nature">
        <title>rRNA introns, odd ribosomes, and small enigmatic genomes across a large radiation of phyla.</title>
        <authorList>
            <person name="Brown C.T."/>
            <person name="Hug L.A."/>
            <person name="Thomas B.C."/>
            <person name="Sharon I."/>
            <person name="Castelle C.J."/>
            <person name="Singh A."/>
            <person name="Wilkins M.J."/>
            <person name="Williams K.H."/>
            <person name="Banfield J.F."/>
        </authorList>
    </citation>
    <scope>NUCLEOTIDE SEQUENCE [LARGE SCALE GENOMIC DNA]</scope>
</reference>
<protein>
    <submittedName>
        <fullName evidence="1">Uncharacterized protein</fullName>
    </submittedName>
</protein>
<evidence type="ECO:0000313" key="2">
    <source>
        <dbReference type="Proteomes" id="UP000034799"/>
    </source>
</evidence>